<comment type="caution">
    <text evidence="2">The sequence shown here is derived from an EMBL/GenBank/DDBJ whole genome shotgun (WGS) entry which is preliminary data.</text>
</comment>
<proteinExistence type="predicted"/>
<evidence type="ECO:0000313" key="2">
    <source>
        <dbReference type="EMBL" id="KAK3230079.1"/>
    </source>
</evidence>
<accession>A0AAE0EJ84</accession>
<feature type="region of interest" description="Disordered" evidence="1">
    <location>
        <begin position="55"/>
        <end position="84"/>
    </location>
</feature>
<feature type="compositionally biased region" description="Basic and acidic residues" evidence="1">
    <location>
        <begin position="55"/>
        <end position="81"/>
    </location>
</feature>
<dbReference type="Proteomes" id="UP001281410">
    <property type="component" value="Unassembled WGS sequence"/>
</dbReference>
<name>A0AAE0EJ84_9ROSI</name>
<gene>
    <name evidence="2" type="ORF">Dsin_001960</name>
</gene>
<reference evidence="2" key="1">
    <citation type="journal article" date="2023" name="Plant J.">
        <title>Genome sequences and population genomics provide insights into the demographic history, inbreeding, and mutation load of two 'living fossil' tree species of Dipteronia.</title>
        <authorList>
            <person name="Feng Y."/>
            <person name="Comes H.P."/>
            <person name="Chen J."/>
            <person name="Zhu S."/>
            <person name="Lu R."/>
            <person name="Zhang X."/>
            <person name="Li P."/>
            <person name="Qiu J."/>
            <person name="Olsen K.M."/>
            <person name="Qiu Y."/>
        </authorList>
    </citation>
    <scope>NUCLEOTIDE SEQUENCE</scope>
    <source>
        <strain evidence="2">NBL</strain>
    </source>
</reference>
<dbReference type="EMBL" id="JANJYJ010000001">
    <property type="protein sequence ID" value="KAK3230079.1"/>
    <property type="molecule type" value="Genomic_DNA"/>
</dbReference>
<evidence type="ECO:0000313" key="3">
    <source>
        <dbReference type="Proteomes" id="UP001281410"/>
    </source>
</evidence>
<sequence length="98" mass="10861">MSHILVSYPSTTVKCGGFSGGMPPWERRQSRVVGVVKCCSCSSTEEVDVFGKVENESKRSKSGSREIKEIDDNNSNKENGRSDFWASLQTKNPWDLGT</sequence>
<protein>
    <submittedName>
        <fullName evidence="2">Uncharacterized protein</fullName>
    </submittedName>
</protein>
<evidence type="ECO:0000256" key="1">
    <source>
        <dbReference type="SAM" id="MobiDB-lite"/>
    </source>
</evidence>
<keyword evidence="3" id="KW-1185">Reference proteome</keyword>
<dbReference type="AlphaFoldDB" id="A0AAE0EJ84"/>
<organism evidence="2 3">
    <name type="scientific">Dipteronia sinensis</name>
    <dbReference type="NCBI Taxonomy" id="43782"/>
    <lineage>
        <taxon>Eukaryota</taxon>
        <taxon>Viridiplantae</taxon>
        <taxon>Streptophyta</taxon>
        <taxon>Embryophyta</taxon>
        <taxon>Tracheophyta</taxon>
        <taxon>Spermatophyta</taxon>
        <taxon>Magnoliopsida</taxon>
        <taxon>eudicotyledons</taxon>
        <taxon>Gunneridae</taxon>
        <taxon>Pentapetalae</taxon>
        <taxon>rosids</taxon>
        <taxon>malvids</taxon>
        <taxon>Sapindales</taxon>
        <taxon>Sapindaceae</taxon>
        <taxon>Hippocastanoideae</taxon>
        <taxon>Acereae</taxon>
        <taxon>Dipteronia</taxon>
    </lineage>
</organism>